<evidence type="ECO:0000313" key="6">
    <source>
        <dbReference type="EMBL" id="KAF2675126.1"/>
    </source>
</evidence>
<evidence type="ECO:0000256" key="2">
    <source>
        <dbReference type="ARBA" id="ARBA00023015"/>
    </source>
</evidence>
<keyword evidence="4" id="KW-0539">Nucleus</keyword>
<evidence type="ECO:0000256" key="3">
    <source>
        <dbReference type="ARBA" id="ARBA00023163"/>
    </source>
</evidence>
<dbReference type="AlphaFoldDB" id="A0A6A6UTM8"/>
<evidence type="ECO:0000256" key="1">
    <source>
        <dbReference type="ARBA" id="ARBA00004123"/>
    </source>
</evidence>
<dbReference type="OrthoDB" id="5402929at2759"/>
<evidence type="ECO:0000259" key="5">
    <source>
        <dbReference type="SMART" id="SM00576"/>
    </source>
</evidence>
<dbReference type="InterPro" id="IPR006565">
    <property type="entry name" value="BTP"/>
</dbReference>
<keyword evidence="7" id="KW-1185">Reference proteome</keyword>
<dbReference type="EMBL" id="MU004230">
    <property type="protein sequence ID" value="KAF2675126.1"/>
    <property type="molecule type" value="Genomic_DNA"/>
</dbReference>
<dbReference type="Pfam" id="PF07524">
    <property type="entry name" value="Bromo_TP"/>
    <property type="match status" value="1"/>
</dbReference>
<dbReference type="Gene3D" id="1.10.20.10">
    <property type="entry name" value="Histone, subunit A"/>
    <property type="match status" value="1"/>
</dbReference>
<dbReference type="Proteomes" id="UP000799302">
    <property type="component" value="Unassembled WGS sequence"/>
</dbReference>
<keyword evidence="2" id="KW-0805">Transcription regulation</keyword>
<dbReference type="GO" id="GO:0046982">
    <property type="term" value="F:protein heterodimerization activity"/>
    <property type="evidence" value="ECO:0007669"/>
    <property type="project" value="InterPro"/>
</dbReference>
<organism evidence="6 7">
    <name type="scientific">Microthyrium microscopicum</name>
    <dbReference type="NCBI Taxonomy" id="703497"/>
    <lineage>
        <taxon>Eukaryota</taxon>
        <taxon>Fungi</taxon>
        <taxon>Dikarya</taxon>
        <taxon>Ascomycota</taxon>
        <taxon>Pezizomycotina</taxon>
        <taxon>Dothideomycetes</taxon>
        <taxon>Dothideomycetes incertae sedis</taxon>
        <taxon>Microthyriales</taxon>
        <taxon>Microthyriaceae</taxon>
        <taxon>Microthyrium</taxon>
    </lineage>
</organism>
<dbReference type="SMART" id="SM00576">
    <property type="entry name" value="BTP"/>
    <property type="match status" value="1"/>
</dbReference>
<comment type="subcellular location">
    <subcellularLocation>
        <location evidence="1">Nucleus</location>
    </subcellularLocation>
</comment>
<evidence type="ECO:0000313" key="7">
    <source>
        <dbReference type="Proteomes" id="UP000799302"/>
    </source>
</evidence>
<accession>A0A6A6UTM8</accession>
<protein>
    <submittedName>
        <fullName evidence="6">Bromodomain-containing protein</fullName>
    </submittedName>
</protein>
<dbReference type="CDD" id="cd00076">
    <property type="entry name" value="HFD_SF"/>
    <property type="match status" value="1"/>
</dbReference>
<reference evidence="6" key="1">
    <citation type="journal article" date="2020" name="Stud. Mycol.">
        <title>101 Dothideomycetes genomes: a test case for predicting lifestyles and emergence of pathogens.</title>
        <authorList>
            <person name="Haridas S."/>
            <person name="Albert R."/>
            <person name="Binder M."/>
            <person name="Bloem J."/>
            <person name="Labutti K."/>
            <person name="Salamov A."/>
            <person name="Andreopoulos B."/>
            <person name="Baker S."/>
            <person name="Barry K."/>
            <person name="Bills G."/>
            <person name="Bluhm B."/>
            <person name="Cannon C."/>
            <person name="Castanera R."/>
            <person name="Culley D."/>
            <person name="Daum C."/>
            <person name="Ezra D."/>
            <person name="Gonzalez J."/>
            <person name="Henrissat B."/>
            <person name="Kuo A."/>
            <person name="Liang C."/>
            <person name="Lipzen A."/>
            <person name="Lutzoni F."/>
            <person name="Magnuson J."/>
            <person name="Mondo S."/>
            <person name="Nolan M."/>
            <person name="Ohm R."/>
            <person name="Pangilinan J."/>
            <person name="Park H.-J."/>
            <person name="Ramirez L."/>
            <person name="Alfaro M."/>
            <person name="Sun H."/>
            <person name="Tritt A."/>
            <person name="Yoshinaga Y."/>
            <person name="Zwiers L.-H."/>
            <person name="Turgeon B."/>
            <person name="Goodwin S."/>
            <person name="Spatafora J."/>
            <person name="Crous P."/>
            <person name="Grigoriev I."/>
        </authorList>
    </citation>
    <scope>NUCLEOTIDE SEQUENCE</scope>
    <source>
        <strain evidence="6">CBS 115976</strain>
    </source>
</reference>
<proteinExistence type="predicted"/>
<dbReference type="GO" id="GO:0005634">
    <property type="term" value="C:nucleus"/>
    <property type="evidence" value="ECO:0007669"/>
    <property type="project" value="UniProtKB-SubCell"/>
</dbReference>
<sequence length="230" mass="25612">MSSLTLHHALLRPAVLQILRAVGYHAAAPSVVDTLTDVTAKYIMLLASRAVDRAVENHNDIMPDITDFRLAMNDCGLLAPTATTIEEVWKELLRKPLSDVPERNGLRDLETTRRNEEDTAEVRDFIAWFQGPVYKEIRRISGAKMENAGEGQNSTEVEDYLTALKHKHSKTGEESRFKGTVLGIGNEPKVVKIDGGPESMKDWLKMMKGRGTTTEAQTMTQESSDVVMTD</sequence>
<evidence type="ECO:0000256" key="4">
    <source>
        <dbReference type="ARBA" id="ARBA00023242"/>
    </source>
</evidence>
<feature type="domain" description="Bromodomain associated" evidence="5">
    <location>
        <begin position="4"/>
        <end position="81"/>
    </location>
</feature>
<name>A0A6A6UTM8_9PEZI</name>
<dbReference type="InterPro" id="IPR009072">
    <property type="entry name" value="Histone-fold"/>
</dbReference>
<gene>
    <name evidence="6" type="ORF">BT63DRAFT_450106</name>
</gene>
<keyword evidence="3" id="KW-0804">Transcription</keyword>